<dbReference type="EMBL" id="JAFLNF010000003">
    <property type="protein sequence ID" value="MBO0345496.1"/>
    <property type="molecule type" value="Genomic_DNA"/>
</dbReference>
<gene>
    <name evidence="2" type="ORF">J0X15_09715</name>
</gene>
<dbReference type="RefSeq" id="WP_206940111.1">
    <property type="nucleotide sequence ID" value="NZ_JAFLNF010000003.1"/>
</dbReference>
<accession>A0A939EPB8</accession>
<proteinExistence type="predicted"/>
<dbReference type="Proteomes" id="UP000664779">
    <property type="component" value="Unassembled WGS sequence"/>
</dbReference>
<keyword evidence="3" id="KW-1185">Reference proteome</keyword>
<evidence type="ECO:0000313" key="3">
    <source>
        <dbReference type="Proteomes" id="UP000664779"/>
    </source>
</evidence>
<name>A0A939EPB8_9HYPH</name>
<protein>
    <submittedName>
        <fullName evidence="2">Uncharacterized protein</fullName>
    </submittedName>
</protein>
<organism evidence="2 3">
    <name type="scientific">Roseibium limicola</name>
    <dbReference type="NCBI Taxonomy" id="2816037"/>
    <lineage>
        <taxon>Bacteria</taxon>
        <taxon>Pseudomonadati</taxon>
        <taxon>Pseudomonadota</taxon>
        <taxon>Alphaproteobacteria</taxon>
        <taxon>Hyphomicrobiales</taxon>
        <taxon>Stappiaceae</taxon>
        <taxon>Roseibium</taxon>
    </lineage>
</organism>
<evidence type="ECO:0000256" key="1">
    <source>
        <dbReference type="SAM" id="MobiDB-lite"/>
    </source>
</evidence>
<sequence>MSSISSLVFSGYNTASSSNSRSLNSQSTAATSTDDATQAETETDPVTKAFEDAATLGEDLATEWSRAQAKAELVYQLITGGKMDDGDVQDNITNMLLTAYDQLHTSSDKDAMLEDMPSYALALEQWASMNNTTSTFSILA</sequence>
<evidence type="ECO:0000313" key="2">
    <source>
        <dbReference type="EMBL" id="MBO0345496.1"/>
    </source>
</evidence>
<comment type="caution">
    <text evidence="2">The sequence shown here is derived from an EMBL/GenBank/DDBJ whole genome shotgun (WGS) entry which is preliminary data.</text>
</comment>
<feature type="compositionally biased region" description="Low complexity" evidence="1">
    <location>
        <begin position="10"/>
        <end position="40"/>
    </location>
</feature>
<feature type="region of interest" description="Disordered" evidence="1">
    <location>
        <begin position="1"/>
        <end position="48"/>
    </location>
</feature>
<reference evidence="2" key="1">
    <citation type="submission" date="2021-03" db="EMBL/GenBank/DDBJ databases">
        <title>Roseibium sp. CAU 1637 isolated from Incheon.</title>
        <authorList>
            <person name="Kim W."/>
        </authorList>
    </citation>
    <scope>NUCLEOTIDE SEQUENCE</scope>
    <source>
        <strain evidence="2">CAU 1637</strain>
    </source>
</reference>
<dbReference type="AlphaFoldDB" id="A0A939EPB8"/>